<dbReference type="PANTHER" id="PTHR36423">
    <property type="entry name" value="AFR070WP"/>
    <property type="match status" value="1"/>
</dbReference>
<feature type="transmembrane region" description="Helical" evidence="1">
    <location>
        <begin position="54"/>
        <end position="74"/>
    </location>
</feature>
<dbReference type="OrthoDB" id="9994422at2759"/>
<dbReference type="PhylomeDB" id="A0A0D2WPC8"/>
<protein>
    <recommendedName>
        <fullName evidence="4">DOPA 4,5-dioxygenase</fullName>
    </recommendedName>
</protein>
<dbReference type="AlphaFoldDB" id="A0A0D2WPC8"/>
<dbReference type="Proteomes" id="UP000008743">
    <property type="component" value="Unassembled WGS sequence"/>
</dbReference>
<name>A0A0D2WPC8_CAPO3</name>
<gene>
    <name evidence="2" type="ORF">CAOG_003448</name>
</gene>
<keyword evidence="1" id="KW-1133">Transmembrane helix</keyword>
<keyword evidence="1" id="KW-0812">Transmembrane</keyword>
<organism evidence="2 3">
    <name type="scientific">Capsaspora owczarzaki (strain ATCC 30864)</name>
    <dbReference type="NCBI Taxonomy" id="595528"/>
    <lineage>
        <taxon>Eukaryota</taxon>
        <taxon>Filasterea</taxon>
        <taxon>Capsaspora</taxon>
    </lineage>
</organism>
<dbReference type="InParanoid" id="A0A0D2WPC8"/>
<dbReference type="eggNOG" id="ENOG502S8PU">
    <property type="taxonomic scope" value="Eukaryota"/>
</dbReference>
<dbReference type="InterPro" id="IPR014980">
    <property type="entry name" value="DOPA_dioxygen"/>
</dbReference>
<dbReference type="PANTHER" id="PTHR36423:SF2">
    <property type="entry name" value="AFR070WP"/>
    <property type="match status" value="1"/>
</dbReference>
<accession>A0A0D2WPC8</accession>
<sequence>MAQCIETNGKPMRIRALGPSQKPKNGQAGSPSVLIFLQQALFARKTTKTMMNKAVPTLAVLVALAMAIGSVGVADAHSTHYPHLKYLVGNASACQDVDQVPILSYHVHILFWQNNEKSTADALALRQVAMDHFNLTNAPLCTGLFDQGRLCAFEPDMVPAGPFVVAQWSFYFTTEQTGLIIPWFLQHHEPFTVLFHPNTGCEIEDHTTWAVWGGRPGEIDTSFLTHEEPGN</sequence>
<evidence type="ECO:0000256" key="1">
    <source>
        <dbReference type="SAM" id="Phobius"/>
    </source>
</evidence>
<dbReference type="SUPFAM" id="SSF143410">
    <property type="entry name" value="DOPA-like"/>
    <property type="match status" value="1"/>
</dbReference>
<evidence type="ECO:0008006" key="4">
    <source>
        <dbReference type="Google" id="ProtNLM"/>
    </source>
</evidence>
<evidence type="ECO:0000313" key="3">
    <source>
        <dbReference type="Proteomes" id="UP000008743"/>
    </source>
</evidence>
<dbReference type="InterPro" id="IPR023389">
    <property type="entry name" value="DOPA-like_sf"/>
</dbReference>
<keyword evidence="1" id="KW-0472">Membrane</keyword>
<reference evidence="3" key="1">
    <citation type="submission" date="2011-02" db="EMBL/GenBank/DDBJ databases">
        <title>The Genome Sequence of Capsaspora owczarzaki ATCC 30864.</title>
        <authorList>
            <person name="Russ C."/>
            <person name="Cuomo C."/>
            <person name="Burger G."/>
            <person name="Gray M.W."/>
            <person name="Holland P.W.H."/>
            <person name="King N."/>
            <person name="Lang F.B.F."/>
            <person name="Roger A.J."/>
            <person name="Ruiz-Trillo I."/>
            <person name="Young S.K."/>
            <person name="Zeng Q."/>
            <person name="Gargeya S."/>
            <person name="Alvarado L."/>
            <person name="Berlin A."/>
            <person name="Chapman S.B."/>
            <person name="Chen Z."/>
            <person name="Freedman E."/>
            <person name="Gellesch M."/>
            <person name="Goldberg J."/>
            <person name="Griggs A."/>
            <person name="Gujja S."/>
            <person name="Heilman E."/>
            <person name="Heiman D."/>
            <person name="Howarth C."/>
            <person name="Mehta T."/>
            <person name="Neiman D."/>
            <person name="Pearson M."/>
            <person name="Roberts A."/>
            <person name="Saif S."/>
            <person name="Shea T."/>
            <person name="Shenoy N."/>
            <person name="Sisk P."/>
            <person name="Stolte C."/>
            <person name="Sykes S."/>
            <person name="White J."/>
            <person name="Yandava C."/>
            <person name="Haas B."/>
            <person name="Nusbaum C."/>
            <person name="Birren B."/>
        </authorList>
    </citation>
    <scope>NUCLEOTIDE SEQUENCE</scope>
    <source>
        <strain evidence="3">ATCC 30864</strain>
    </source>
</reference>
<dbReference type="RefSeq" id="XP_004364287.2">
    <property type="nucleotide sequence ID" value="XM_004364230.2"/>
</dbReference>
<dbReference type="Pfam" id="PF08883">
    <property type="entry name" value="DOPA_dioxygen"/>
    <property type="match status" value="1"/>
</dbReference>
<dbReference type="EMBL" id="KE346363">
    <property type="protein sequence ID" value="KJE92493.1"/>
    <property type="molecule type" value="Genomic_DNA"/>
</dbReference>
<proteinExistence type="predicted"/>
<keyword evidence="3" id="KW-1185">Reference proteome</keyword>
<dbReference type="Gene3D" id="3.30.70.1240">
    <property type="entry name" value="DOPA-like domains"/>
    <property type="match status" value="1"/>
</dbReference>
<evidence type="ECO:0000313" key="2">
    <source>
        <dbReference type="EMBL" id="KJE92493.1"/>
    </source>
</evidence>